<proteinExistence type="predicted"/>
<evidence type="ECO:0000313" key="1">
    <source>
        <dbReference type="EMBL" id="JAH48285.1"/>
    </source>
</evidence>
<sequence>MCLCPLLHGQINFID</sequence>
<organism evidence="1">
    <name type="scientific">Anguilla anguilla</name>
    <name type="common">European freshwater eel</name>
    <name type="synonym">Muraena anguilla</name>
    <dbReference type="NCBI Taxonomy" id="7936"/>
    <lineage>
        <taxon>Eukaryota</taxon>
        <taxon>Metazoa</taxon>
        <taxon>Chordata</taxon>
        <taxon>Craniata</taxon>
        <taxon>Vertebrata</taxon>
        <taxon>Euteleostomi</taxon>
        <taxon>Actinopterygii</taxon>
        <taxon>Neopterygii</taxon>
        <taxon>Teleostei</taxon>
        <taxon>Anguilliformes</taxon>
        <taxon>Anguillidae</taxon>
        <taxon>Anguilla</taxon>
    </lineage>
</organism>
<dbReference type="EMBL" id="GBXM01060292">
    <property type="protein sequence ID" value="JAH48285.1"/>
    <property type="molecule type" value="Transcribed_RNA"/>
</dbReference>
<reference evidence="1" key="2">
    <citation type="journal article" date="2015" name="Fish Shellfish Immunol.">
        <title>Early steps in the European eel (Anguilla anguilla)-Vibrio vulnificus interaction in the gills: Role of the RtxA13 toxin.</title>
        <authorList>
            <person name="Callol A."/>
            <person name="Pajuelo D."/>
            <person name="Ebbesson L."/>
            <person name="Teles M."/>
            <person name="MacKenzie S."/>
            <person name="Amaro C."/>
        </authorList>
    </citation>
    <scope>NUCLEOTIDE SEQUENCE</scope>
</reference>
<protein>
    <submittedName>
        <fullName evidence="1">Uncharacterized protein</fullName>
    </submittedName>
</protein>
<name>A0A0E9T5Q4_ANGAN</name>
<accession>A0A0E9T5Q4</accession>
<reference evidence="1" key="1">
    <citation type="submission" date="2014-11" db="EMBL/GenBank/DDBJ databases">
        <authorList>
            <person name="Amaro Gonzalez C."/>
        </authorList>
    </citation>
    <scope>NUCLEOTIDE SEQUENCE</scope>
</reference>